<feature type="compositionally biased region" description="Basic and acidic residues" evidence="9">
    <location>
        <begin position="1"/>
        <end position="10"/>
    </location>
</feature>
<reference evidence="11 12" key="1">
    <citation type="submission" date="2023-05" db="EMBL/GenBank/DDBJ databases">
        <title>A 100% complete, gapless, phased diploid assembly of the Scenedesmus obliquus UTEX 3031 genome.</title>
        <authorList>
            <person name="Biondi T.C."/>
            <person name="Hanschen E.R."/>
            <person name="Kwon T."/>
            <person name="Eng W."/>
            <person name="Kruse C.P.S."/>
            <person name="Koehler S.I."/>
            <person name="Kunde Y."/>
            <person name="Gleasner C.D."/>
            <person name="You Mak K.T."/>
            <person name="Polle J."/>
            <person name="Hovde B.T."/>
            <person name="Starkenburg S.R."/>
        </authorList>
    </citation>
    <scope>NUCLEOTIDE SEQUENCE [LARGE SCALE GENOMIC DNA]</scope>
    <source>
        <strain evidence="11 12">DOE0152z</strain>
    </source>
</reference>
<keyword evidence="3" id="KW-0408">Iron</keyword>
<feature type="transmembrane region" description="Helical" evidence="10">
    <location>
        <begin position="255"/>
        <end position="277"/>
    </location>
</feature>
<comment type="subcellular location">
    <subcellularLocation>
        <location evidence="1">Vacuole membrane</location>
        <topology evidence="1">Multi-pass membrane protein</topology>
    </subcellularLocation>
</comment>
<dbReference type="CDD" id="cd02432">
    <property type="entry name" value="Nodulin-21_like_1"/>
    <property type="match status" value="1"/>
</dbReference>
<evidence type="ECO:0000256" key="3">
    <source>
        <dbReference type="ARBA" id="ARBA00022496"/>
    </source>
</evidence>
<dbReference type="Proteomes" id="UP001244341">
    <property type="component" value="Chromosome 5b"/>
</dbReference>
<comment type="similarity">
    <text evidence="2">Belongs to the CCC1 family.</text>
</comment>
<evidence type="ECO:0000256" key="9">
    <source>
        <dbReference type="SAM" id="MobiDB-lite"/>
    </source>
</evidence>
<keyword evidence="4" id="KW-0926">Vacuole</keyword>
<feature type="region of interest" description="Disordered" evidence="9">
    <location>
        <begin position="1"/>
        <end position="31"/>
    </location>
</feature>
<protein>
    <submittedName>
        <fullName evidence="11">Uncharacterized protein</fullName>
    </submittedName>
</protein>
<keyword evidence="6 10" id="KW-1133">Transmembrane helix</keyword>
<evidence type="ECO:0000256" key="10">
    <source>
        <dbReference type="SAM" id="Phobius"/>
    </source>
</evidence>
<organism evidence="11 12">
    <name type="scientific">Tetradesmus obliquus</name>
    <name type="common">Green alga</name>
    <name type="synonym">Acutodesmus obliquus</name>
    <dbReference type="NCBI Taxonomy" id="3088"/>
    <lineage>
        <taxon>Eukaryota</taxon>
        <taxon>Viridiplantae</taxon>
        <taxon>Chlorophyta</taxon>
        <taxon>core chlorophytes</taxon>
        <taxon>Chlorophyceae</taxon>
        <taxon>CS clade</taxon>
        <taxon>Sphaeropleales</taxon>
        <taxon>Scenedesmaceae</taxon>
        <taxon>Tetradesmus</taxon>
    </lineage>
</organism>
<dbReference type="PANTHER" id="PTHR31851">
    <property type="entry name" value="FE(2+)/MN(2+) TRANSPORTER PCL1"/>
    <property type="match status" value="1"/>
</dbReference>
<dbReference type="InterPro" id="IPR008217">
    <property type="entry name" value="Ccc1_fam"/>
</dbReference>
<feature type="transmembrane region" description="Helical" evidence="10">
    <location>
        <begin position="222"/>
        <end position="243"/>
    </location>
</feature>
<dbReference type="Pfam" id="PF01988">
    <property type="entry name" value="VIT1"/>
    <property type="match status" value="1"/>
</dbReference>
<feature type="transmembrane region" description="Helical" evidence="10">
    <location>
        <begin position="195"/>
        <end position="215"/>
    </location>
</feature>
<evidence type="ECO:0000313" key="12">
    <source>
        <dbReference type="Proteomes" id="UP001244341"/>
    </source>
</evidence>
<keyword evidence="7 10" id="KW-0472">Membrane</keyword>
<keyword evidence="5 10" id="KW-0812">Transmembrane</keyword>
<keyword evidence="3" id="KW-0406">Ion transport</keyword>
<keyword evidence="3" id="KW-0813">Transport</keyword>
<gene>
    <name evidence="11" type="ORF">OEZ85_002735</name>
</gene>
<dbReference type="EMBL" id="CP126212">
    <property type="protein sequence ID" value="WIA14196.1"/>
    <property type="molecule type" value="Genomic_DNA"/>
</dbReference>
<keyword evidence="12" id="KW-1185">Reference proteome</keyword>
<comment type="catalytic activity">
    <reaction evidence="8">
        <text>Fe(2+)(in) = Fe(2+)(out)</text>
        <dbReference type="Rhea" id="RHEA:28486"/>
        <dbReference type="ChEBI" id="CHEBI:29033"/>
    </reaction>
    <physiologicalReaction direction="left-to-right" evidence="8">
        <dbReference type="Rhea" id="RHEA:28487"/>
    </physiologicalReaction>
</comment>
<evidence type="ECO:0000256" key="4">
    <source>
        <dbReference type="ARBA" id="ARBA00022554"/>
    </source>
</evidence>
<evidence type="ECO:0000256" key="6">
    <source>
        <dbReference type="ARBA" id="ARBA00022989"/>
    </source>
</evidence>
<proteinExistence type="inferred from homology"/>
<evidence type="ECO:0000256" key="7">
    <source>
        <dbReference type="ARBA" id="ARBA00023136"/>
    </source>
</evidence>
<evidence type="ECO:0000256" key="5">
    <source>
        <dbReference type="ARBA" id="ARBA00022692"/>
    </source>
</evidence>
<evidence type="ECO:0000256" key="8">
    <source>
        <dbReference type="ARBA" id="ARBA00044464"/>
    </source>
</evidence>
<accession>A0ABY8U150</accession>
<keyword evidence="3" id="KW-0410">Iron transport</keyword>
<sequence>MADAQLKAKEQQQQQQHHAHTADVEAPQQQRDQELPITPASCSSDNDEHVHYSHRAPWLRAFVLGANDGLVSTASLMLGVGAGADSLHAMQLAGIAGLVAGALSMAAGEYISVSSQKDAEEADIEKERLEQLKGPEARQREFEELVQIYVDRGLSEPLARAVAQELTIKDVLRAHARDELGIDLDELANPLQASWTSAVAFSMGAGLPLLAGAFIGDWRMRIISVVLVSAAALVLFGGLGASLGGAKVSKGALRVLIGGLIAMGVTYAIGAAFAAVAGPSFKMAA</sequence>
<evidence type="ECO:0000256" key="2">
    <source>
        <dbReference type="ARBA" id="ARBA00007049"/>
    </source>
</evidence>
<name>A0ABY8U150_TETOB</name>
<evidence type="ECO:0000313" key="11">
    <source>
        <dbReference type="EMBL" id="WIA14196.1"/>
    </source>
</evidence>
<evidence type="ECO:0000256" key="1">
    <source>
        <dbReference type="ARBA" id="ARBA00004128"/>
    </source>
</evidence>